<feature type="domain" description="PLD phosphodiesterase" evidence="14">
    <location>
        <begin position="440"/>
        <end position="467"/>
    </location>
</feature>
<dbReference type="CDD" id="cd09160">
    <property type="entry name" value="PLDc_SMU_988_like_2"/>
    <property type="match status" value="1"/>
</dbReference>
<keyword evidence="10" id="KW-0594">Phospholipid biosynthesis</keyword>
<dbReference type="InterPro" id="IPR027379">
    <property type="entry name" value="CLS_N"/>
</dbReference>
<evidence type="ECO:0000256" key="4">
    <source>
        <dbReference type="ARBA" id="ARBA00022679"/>
    </source>
</evidence>
<dbReference type="PANTHER" id="PTHR21248">
    <property type="entry name" value="CARDIOLIPIN SYNTHASE"/>
    <property type="match status" value="1"/>
</dbReference>
<dbReference type="Pfam" id="PF13091">
    <property type="entry name" value="PLDc_2"/>
    <property type="match status" value="2"/>
</dbReference>
<organism evidence="15 16">
    <name type="scientific">Eubacterium album</name>
    <dbReference type="NCBI Taxonomy" id="2978477"/>
    <lineage>
        <taxon>Bacteria</taxon>
        <taxon>Bacillati</taxon>
        <taxon>Bacillota</taxon>
        <taxon>Clostridia</taxon>
        <taxon>Eubacteriales</taxon>
        <taxon>Eubacteriaceae</taxon>
        <taxon>Eubacterium</taxon>
    </lineage>
</organism>
<feature type="transmembrane region" description="Helical" evidence="13">
    <location>
        <begin position="53"/>
        <end position="72"/>
    </location>
</feature>
<dbReference type="Gene3D" id="3.30.870.10">
    <property type="entry name" value="Endonuclease Chain A"/>
    <property type="match status" value="2"/>
</dbReference>
<keyword evidence="9 13" id="KW-0472">Membrane</keyword>
<dbReference type="Pfam" id="PF13396">
    <property type="entry name" value="PLDc_N"/>
    <property type="match status" value="1"/>
</dbReference>
<dbReference type="NCBIfam" id="TIGR04265">
    <property type="entry name" value="bac_cardiolipin"/>
    <property type="match status" value="1"/>
</dbReference>
<reference evidence="15" key="1">
    <citation type="submission" date="2022-09" db="EMBL/GenBank/DDBJ databases">
        <title>Eubacterium sp. LFL-14 isolated from human feces.</title>
        <authorList>
            <person name="Liu F."/>
        </authorList>
    </citation>
    <scope>NUCLEOTIDE SEQUENCE</scope>
    <source>
        <strain evidence="15">LFL-14</strain>
    </source>
</reference>
<proteinExistence type="predicted"/>
<dbReference type="SMART" id="SM00155">
    <property type="entry name" value="PLDc"/>
    <property type="match status" value="2"/>
</dbReference>
<keyword evidence="4" id="KW-0808">Transferase</keyword>
<evidence type="ECO:0000256" key="9">
    <source>
        <dbReference type="ARBA" id="ARBA00023136"/>
    </source>
</evidence>
<keyword evidence="5 13" id="KW-0812">Transmembrane</keyword>
<evidence type="ECO:0000256" key="3">
    <source>
        <dbReference type="ARBA" id="ARBA00022516"/>
    </source>
</evidence>
<evidence type="ECO:0000313" key="15">
    <source>
        <dbReference type="EMBL" id="MCT7399323.1"/>
    </source>
</evidence>
<name>A0ABT2M4Y1_9FIRM</name>
<keyword evidence="16" id="KW-1185">Reference proteome</keyword>
<dbReference type="InterPro" id="IPR001736">
    <property type="entry name" value="PLipase_D/transphosphatidylase"/>
</dbReference>
<dbReference type="CDD" id="cd09154">
    <property type="entry name" value="PLDc_SMU_988_like_1"/>
    <property type="match status" value="1"/>
</dbReference>
<comment type="subcellular location">
    <subcellularLocation>
        <location evidence="1">Cell membrane</location>
        <topology evidence="1">Multi-pass membrane protein</topology>
    </subcellularLocation>
</comment>
<feature type="transmembrane region" description="Helical" evidence="13">
    <location>
        <begin position="84"/>
        <end position="103"/>
    </location>
</feature>
<comment type="caution">
    <text evidence="15">The sequence shown here is derived from an EMBL/GenBank/DDBJ whole genome shotgun (WGS) entry which is preliminary data.</text>
</comment>
<dbReference type="RefSeq" id="WP_260978807.1">
    <property type="nucleotide sequence ID" value="NZ_JAODBU010000008.1"/>
</dbReference>
<evidence type="ECO:0000313" key="16">
    <source>
        <dbReference type="Proteomes" id="UP001431199"/>
    </source>
</evidence>
<evidence type="ECO:0000256" key="8">
    <source>
        <dbReference type="ARBA" id="ARBA00023098"/>
    </source>
</evidence>
<evidence type="ECO:0000256" key="13">
    <source>
        <dbReference type="SAM" id="Phobius"/>
    </source>
</evidence>
<evidence type="ECO:0000259" key="14">
    <source>
        <dbReference type="PROSITE" id="PS50035"/>
    </source>
</evidence>
<sequence length="527" mass="61434">MESRAKETAKKTAKKGKNGIVKLIFSRIFIFALLIFLQLLVLFYFFWHVNEQFKIFYDFIRIITVFLVLYIVNEKKSDPTMKMIWSIVILIIPIFGALLYLFVKFQPTSVLLRKRLEVINHRSDNYLEYKTDIKDKLQKDDPLIENLGEYIYKYSGCPPYENSKITYFASGEEKYDYLIKKLKEAKSFIFLEYFIIEEGEVWNSVLEIIKQKVKEGVEVRVIYDGMCSLTKLPMGYFKELREYGIKAKSFNPMRPFLSTHQNNRDHRKNLVIDGTIAFTGGINLADEYMNLKERFGYWKDTAVMIEGEAAKSFTLLFLQMWNVDEEIIGDYNKYLDVDCPSLPDTSGYIIGYGDEPFDDEKVGEQVYLSLINTAKKYVHIITPYLVIDNVMMEALTFAAKRGVDVKIIMPGIPDKAYAYCLARTYYEELIKNGVEIYEFTPGFTHAKQFVVDDDKATVGTINLDYRSLYLHFECGCLMYKNKEISLIEDDFEKTLQKSKKITLEDCRNRSALYKLCGSILKMIAPLM</sequence>
<feature type="transmembrane region" description="Helical" evidence="13">
    <location>
        <begin position="20"/>
        <end position="47"/>
    </location>
</feature>
<evidence type="ECO:0000256" key="12">
    <source>
        <dbReference type="NCBIfam" id="TIGR04265"/>
    </source>
</evidence>
<evidence type="ECO:0000256" key="5">
    <source>
        <dbReference type="ARBA" id="ARBA00022692"/>
    </source>
</evidence>
<dbReference type="InterPro" id="IPR025202">
    <property type="entry name" value="PLD-like_dom"/>
</dbReference>
<dbReference type="SUPFAM" id="SSF56024">
    <property type="entry name" value="Phospholipase D/nuclease"/>
    <property type="match status" value="2"/>
</dbReference>
<dbReference type="PANTHER" id="PTHR21248:SF22">
    <property type="entry name" value="PHOSPHOLIPASE D"/>
    <property type="match status" value="1"/>
</dbReference>
<evidence type="ECO:0000256" key="6">
    <source>
        <dbReference type="ARBA" id="ARBA00022737"/>
    </source>
</evidence>
<keyword evidence="8" id="KW-0443">Lipid metabolism</keyword>
<dbReference type="InterPro" id="IPR022924">
    <property type="entry name" value="Cardiolipin_synthase"/>
</dbReference>
<dbReference type="PROSITE" id="PS50035">
    <property type="entry name" value="PLD"/>
    <property type="match status" value="2"/>
</dbReference>
<gene>
    <name evidence="15" type="primary">cls</name>
    <name evidence="15" type="ORF">N5B56_09550</name>
</gene>
<evidence type="ECO:0000256" key="7">
    <source>
        <dbReference type="ARBA" id="ARBA00022989"/>
    </source>
</evidence>
<keyword evidence="3" id="KW-0444">Lipid biosynthesis</keyword>
<dbReference type="EC" id="2.7.8.-" evidence="12"/>
<keyword evidence="6" id="KW-0677">Repeat</keyword>
<evidence type="ECO:0000256" key="10">
    <source>
        <dbReference type="ARBA" id="ARBA00023209"/>
    </source>
</evidence>
<dbReference type="EMBL" id="JAODBU010000008">
    <property type="protein sequence ID" value="MCT7399323.1"/>
    <property type="molecule type" value="Genomic_DNA"/>
</dbReference>
<keyword evidence="2" id="KW-1003">Cell membrane</keyword>
<evidence type="ECO:0000256" key="11">
    <source>
        <dbReference type="ARBA" id="ARBA00023264"/>
    </source>
</evidence>
<keyword evidence="11" id="KW-1208">Phospholipid metabolism</keyword>
<accession>A0ABT2M4Y1</accession>
<evidence type="ECO:0000256" key="1">
    <source>
        <dbReference type="ARBA" id="ARBA00004651"/>
    </source>
</evidence>
<protein>
    <recommendedName>
        <fullName evidence="12">Cardiolipin synthase</fullName>
        <ecNumber evidence="12">2.7.8.-</ecNumber>
    </recommendedName>
</protein>
<feature type="domain" description="PLD phosphodiesterase" evidence="14">
    <location>
        <begin position="261"/>
        <end position="288"/>
    </location>
</feature>
<keyword evidence="7 13" id="KW-1133">Transmembrane helix</keyword>
<dbReference type="Proteomes" id="UP001431199">
    <property type="component" value="Unassembled WGS sequence"/>
</dbReference>
<evidence type="ECO:0000256" key="2">
    <source>
        <dbReference type="ARBA" id="ARBA00022475"/>
    </source>
</evidence>